<dbReference type="OrthoDB" id="9780943at2"/>
<dbReference type="InterPro" id="IPR042100">
    <property type="entry name" value="Bug_dom1"/>
</dbReference>
<accession>A0A1S8YGI4</accession>
<feature type="chain" id="PRO_5012436292" description="Tripartite tricarboxylate transporter substrate binding protein" evidence="2">
    <location>
        <begin position="32"/>
        <end position="338"/>
    </location>
</feature>
<sequence length="338" mass="36281">MKKSAFRAGTLRWRLLLPLITSALFSAATVAADDSAWRPQRPVQIIVGVGPGGSMDRTARMVSDGLKSAKLVPAASEVVNRPGGGHALALSYLQSQPADGESIQVVNSPFVTNKLLGRSPIDYKKFTPLGLLFSENFLFAVRSDSPIKDGKDLIARLKKDPASVSFSVSSGLGTLNYAAAMELARAAGADIHKIKALSFNSAAEGVTATLGGHVDVVITTVSSVVPFYQAHRMRVLASTTEQRLGGALAEVPTWREQGVDIVTSGWRIVVGPPRLKPEQVRFWESALQQITSTPEWRAQLKQEYIDPGYGDHTAASKAIDDSARRLSALYKSLGIIKS</sequence>
<comment type="similarity">
    <text evidence="1">Belongs to the UPF0065 (bug) family.</text>
</comment>
<evidence type="ECO:0000256" key="2">
    <source>
        <dbReference type="SAM" id="SignalP"/>
    </source>
</evidence>
<dbReference type="PIRSF" id="PIRSF017082">
    <property type="entry name" value="YflP"/>
    <property type="match status" value="1"/>
</dbReference>
<keyword evidence="4" id="KW-1185">Reference proteome</keyword>
<reference evidence="3 4" key="1">
    <citation type="submission" date="2016-12" db="EMBL/GenBank/DDBJ databases">
        <title>Izhakiella australiana sp. nov. of genus Izhakiella isolated from Australian desert.</title>
        <authorList>
            <person name="Ji M."/>
        </authorList>
    </citation>
    <scope>NUCLEOTIDE SEQUENCE [LARGE SCALE GENOMIC DNA]</scope>
    <source>
        <strain evidence="3 4">D4N98</strain>
    </source>
</reference>
<gene>
    <name evidence="3" type="ORF">BTJ39_19160</name>
</gene>
<dbReference type="Gene3D" id="3.40.190.10">
    <property type="entry name" value="Periplasmic binding protein-like II"/>
    <property type="match status" value="1"/>
</dbReference>
<dbReference type="CDD" id="cd07012">
    <property type="entry name" value="PBP2_Bug_TTT"/>
    <property type="match status" value="1"/>
</dbReference>
<evidence type="ECO:0000256" key="1">
    <source>
        <dbReference type="ARBA" id="ARBA00006987"/>
    </source>
</evidence>
<keyword evidence="2" id="KW-0732">Signal</keyword>
<evidence type="ECO:0000313" key="4">
    <source>
        <dbReference type="Proteomes" id="UP000190667"/>
    </source>
</evidence>
<dbReference type="AlphaFoldDB" id="A0A1S8YGI4"/>
<dbReference type="PANTHER" id="PTHR42928">
    <property type="entry name" value="TRICARBOXYLATE-BINDING PROTEIN"/>
    <property type="match status" value="1"/>
</dbReference>
<protein>
    <recommendedName>
        <fullName evidence="5">Tripartite tricarboxylate transporter substrate binding protein</fullName>
    </recommendedName>
</protein>
<dbReference type="PANTHER" id="PTHR42928:SF3">
    <property type="entry name" value="UPF0065 PROTEIN YFLP"/>
    <property type="match status" value="1"/>
</dbReference>
<proteinExistence type="inferred from homology"/>
<dbReference type="EMBL" id="MRUL01000017">
    <property type="protein sequence ID" value="OON38085.1"/>
    <property type="molecule type" value="Genomic_DNA"/>
</dbReference>
<dbReference type="STRING" id="1926881.BTJ39_19160"/>
<dbReference type="Pfam" id="PF03401">
    <property type="entry name" value="TctC"/>
    <property type="match status" value="1"/>
</dbReference>
<dbReference type="Proteomes" id="UP000190667">
    <property type="component" value="Unassembled WGS sequence"/>
</dbReference>
<feature type="signal peptide" evidence="2">
    <location>
        <begin position="1"/>
        <end position="31"/>
    </location>
</feature>
<evidence type="ECO:0000313" key="3">
    <source>
        <dbReference type="EMBL" id="OON38085.1"/>
    </source>
</evidence>
<comment type="caution">
    <text evidence="3">The sequence shown here is derived from an EMBL/GenBank/DDBJ whole genome shotgun (WGS) entry which is preliminary data.</text>
</comment>
<evidence type="ECO:0008006" key="5">
    <source>
        <dbReference type="Google" id="ProtNLM"/>
    </source>
</evidence>
<name>A0A1S8YGI4_9GAMM</name>
<dbReference type="RefSeq" id="WP_078004323.1">
    <property type="nucleotide sequence ID" value="NZ_MRUL01000017.1"/>
</dbReference>
<dbReference type="InterPro" id="IPR005064">
    <property type="entry name" value="BUG"/>
</dbReference>
<organism evidence="3 4">
    <name type="scientific">Izhakiella australiensis</name>
    <dbReference type="NCBI Taxonomy" id="1926881"/>
    <lineage>
        <taxon>Bacteria</taxon>
        <taxon>Pseudomonadati</taxon>
        <taxon>Pseudomonadota</taxon>
        <taxon>Gammaproteobacteria</taxon>
        <taxon>Enterobacterales</taxon>
        <taxon>Erwiniaceae</taxon>
        <taxon>Izhakiella</taxon>
    </lineage>
</organism>
<dbReference type="SUPFAM" id="SSF53850">
    <property type="entry name" value="Periplasmic binding protein-like II"/>
    <property type="match status" value="1"/>
</dbReference>
<dbReference type="Gene3D" id="3.40.190.150">
    <property type="entry name" value="Bordetella uptake gene, domain 1"/>
    <property type="match status" value="1"/>
</dbReference>